<sequence length="769" mass="87955">MPSTLVGLEMSESPITLKILGRQGTRPRLLYNLYRTETHTELTEEFHVDDFDELPALQESGVLPRVTHLIISRGALEGTWPERVNNSVCQVFAEARNLQKLTWIGIPLAAETLETLRRCCRRIKSIYVDFPENMEEMVLGLSIAGDELEDDESDEDALAARALYRAPSFLGFPEIESLHVYNIFDDLRHFREDIVKVIRKAPTLRSLGLSLAIGSIARCYNSGHVGQYNGWFDRLCGEYARSGAPRLQLGSLICGTAVYPTRADSLSNFIDLTCLEQVHVENRSVSREGTYISLYDSSEHSGIAFTSFLSNQSRHLRRFSAFQFRDDILEAFGGINDPNVTRQLALSFEDQDYVEIHDLFQQDENYPHFPLPLRMVDLDLQRREWEQLKAGDILNSLVTSQQDTLQGLMVHLPEEAATDEGFAHLDILGQALGSLPNLDQLVIGMDKFGRARSKLNNEQLRQCAKLLVMVAPQIRFINIYWMFWKVFRVSNATGTEVVLLKELSLAKREQVELWTIERFISRSEFWLTVPGDQRYHFWEMDSPNESYSCTAEELVLYSQANCLAKANPDPDSSDISDFLTQLQADRVKYRETQAQGPELAGLLGKYLLWIDHLFFLDIIFRQRKRESMPDIPDLITPQFHGQLEIPDGTLNGVFIKETGQLMINLEETSFDAVFCVIVHELCHVYLHLLVKDHDASRYFRQVENNGGHGIEFHNLLQSIYGQLFEWLPDWSELELLSWDHQRLLEASLAEPAISESAARSLIYANLHNL</sequence>
<proteinExistence type="predicted"/>
<dbReference type="Proteomes" id="UP001148614">
    <property type="component" value="Unassembled WGS sequence"/>
</dbReference>
<reference evidence="1" key="1">
    <citation type="submission" date="2022-07" db="EMBL/GenBank/DDBJ databases">
        <title>Genome Sequence of Xylaria arbuscula.</title>
        <authorList>
            <person name="Buettner E."/>
        </authorList>
    </citation>
    <scope>NUCLEOTIDE SEQUENCE</scope>
    <source>
        <strain evidence="1">VT107</strain>
    </source>
</reference>
<organism evidence="1 2">
    <name type="scientific">Xylaria arbuscula</name>
    <dbReference type="NCBI Taxonomy" id="114810"/>
    <lineage>
        <taxon>Eukaryota</taxon>
        <taxon>Fungi</taxon>
        <taxon>Dikarya</taxon>
        <taxon>Ascomycota</taxon>
        <taxon>Pezizomycotina</taxon>
        <taxon>Sordariomycetes</taxon>
        <taxon>Xylariomycetidae</taxon>
        <taxon>Xylariales</taxon>
        <taxon>Xylariaceae</taxon>
        <taxon>Xylaria</taxon>
    </lineage>
</organism>
<evidence type="ECO:0000313" key="2">
    <source>
        <dbReference type="Proteomes" id="UP001148614"/>
    </source>
</evidence>
<name>A0A9W8NIS8_9PEZI</name>
<comment type="caution">
    <text evidence="1">The sequence shown here is derived from an EMBL/GenBank/DDBJ whole genome shotgun (WGS) entry which is preliminary data.</text>
</comment>
<gene>
    <name evidence="1" type="ORF">NPX13_g3265</name>
</gene>
<keyword evidence="2" id="KW-1185">Reference proteome</keyword>
<accession>A0A9W8NIS8</accession>
<dbReference type="AlphaFoldDB" id="A0A9W8NIS8"/>
<evidence type="ECO:0000313" key="1">
    <source>
        <dbReference type="EMBL" id="KAJ3577302.1"/>
    </source>
</evidence>
<protein>
    <submittedName>
        <fullName evidence="1">Uncharacterized protein</fullName>
    </submittedName>
</protein>
<dbReference type="EMBL" id="JANPWZ010000395">
    <property type="protein sequence ID" value="KAJ3577302.1"/>
    <property type="molecule type" value="Genomic_DNA"/>
</dbReference>